<reference evidence="2 3" key="1">
    <citation type="submission" date="2017-02" db="EMBL/GenBank/DDBJ databases">
        <authorList>
            <person name="Peterson S.W."/>
        </authorList>
    </citation>
    <scope>NUCLEOTIDE SEQUENCE [LARGE SCALE GENOMIC DNA]</scope>
    <source>
        <strain evidence="2 3">LSP_Lj1</strain>
    </source>
</reference>
<dbReference type="Proteomes" id="UP000188342">
    <property type="component" value="Unassembled WGS sequence"/>
</dbReference>
<sequence>MSRRVDQVGRDGHMAAHVTVAAGGSSSWTGIPGHSSRLKDIDAA</sequence>
<evidence type="ECO:0000256" key="1">
    <source>
        <dbReference type="SAM" id="MobiDB-lite"/>
    </source>
</evidence>
<evidence type="ECO:0000313" key="2">
    <source>
        <dbReference type="EMBL" id="SJN42253.1"/>
    </source>
</evidence>
<dbReference type="EMBL" id="FUKQ01000047">
    <property type="protein sequence ID" value="SJN42253.1"/>
    <property type="molecule type" value="Genomic_DNA"/>
</dbReference>
<organism evidence="2 3">
    <name type="scientific">Luteococcus japonicus LSP_Lj1</name>
    <dbReference type="NCBI Taxonomy" id="1255658"/>
    <lineage>
        <taxon>Bacteria</taxon>
        <taxon>Bacillati</taxon>
        <taxon>Actinomycetota</taxon>
        <taxon>Actinomycetes</taxon>
        <taxon>Propionibacteriales</taxon>
        <taxon>Propionibacteriaceae</taxon>
        <taxon>Luteococcus</taxon>
    </lineage>
</organism>
<keyword evidence="3" id="KW-1185">Reference proteome</keyword>
<proteinExistence type="predicted"/>
<evidence type="ECO:0000313" key="3">
    <source>
        <dbReference type="Proteomes" id="UP000188342"/>
    </source>
</evidence>
<protein>
    <submittedName>
        <fullName evidence="2">Uncharacterized protein</fullName>
    </submittedName>
</protein>
<feature type="region of interest" description="Disordered" evidence="1">
    <location>
        <begin position="22"/>
        <end position="44"/>
    </location>
</feature>
<gene>
    <name evidence="2" type="ORF">FM114_13425</name>
</gene>
<accession>A0A1R4KE11</accession>
<dbReference type="AlphaFoldDB" id="A0A1R4KE11"/>
<name>A0A1R4KE11_9ACTN</name>